<dbReference type="GO" id="GO:0043022">
    <property type="term" value="F:ribosome binding"/>
    <property type="evidence" value="ECO:0007669"/>
    <property type="project" value="InterPro"/>
</dbReference>
<dbReference type="AlphaFoldDB" id="A0A9X4JTH4"/>
<dbReference type="GO" id="GO:0005737">
    <property type="term" value="C:cytoplasm"/>
    <property type="evidence" value="ECO:0007669"/>
    <property type="project" value="UniProtKB-SubCell"/>
</dbReference>
<keyword evidence="3 5" id="KW-0698">rRNA processing</keyword>
<dbReference type="GO" id="GO:0005840">
    <property type="term" value="C:ribosome"/>
    <property type="evidence" value="ECO:0007669"/>
    <property type="project" value="InterPro"/>
</dbReference>
<dbReference type="InterPro" id="IPR056792">
    <property type="entry name" value="PRC_RimM"/>
</dbReference>
<dbReference type="Gene3D" id="2.30.30.240">
    <property type="entry name" value="PRC-barrel domain"/>
    <property type="match status" value="1"/>
</dbReference>
<comment type="caution">
    <text evidence="8">The sequence shown here is derived from an EMBL/GenBank/DDBJ whole genome shotgun (WGS) entry which is preliminary data.</text>
</comment>
<feature type="domain" description="Ribosome maturation factor RimM PRC barrel" evidence="7">
    <location>
        <begin position="101"/>
        <end position="167"/>
    </location>
</feature>
<dbReference type="Gene3D" id="2.40.30.60">
    <property type="entry name" value="RimM"/>
    <property type="match status" value="1"/>
</dbReference>
<keyword evidence="9" id="KW-1185">Reference proteome</keyword>
<keyword evidence="1 5" id="KW-0963">Cytoplasm</keyword>
<evidence type="ECO:0000256" key="5">
    <source>
        <dbReference type="HAMAP-Rule" id="MF_00014"/>
    </source>
</evidence>
<evidence type="ECO:0000259" key="7">
    <source>
        <dbReference type="Pfam" id="PF24986"/>
    </source>
</evidence>
<dbReference type="SUPFAM" id="SSF50447">
    <property type="entry name" value="Translation proteins"/>
    <property type="match status" value="1"/>
</dbReference>
<dbReference type="Pfam" id="PF24986">
    <property type="entry name" value="PRC_RimM"/>
    <property type="match status" value="1"/>
</dbReference>
<keyword evidence="4 5" id="KW-0143">Chaperone</keyword>
<comment type="subcellular location">
    <subcellularLocation>
        <location evidence="5">Cytoplasm</location>
    </subcellularLocation>
</comment>
<evidence type="ECO:0000313" key="8">
    <source>
        <dbReference type="EMBL" id="MDF9407450.1"/>
    </source>
</evidence>
<dbReference type="HAMAP" id="MF_00014">
    <property type="entry name" value="Ribosome_mat_RimM"/>
    <property type="match status" value="1"/>
</dbReference>
<dbReference type="InterPro" id="IPR002676">
    <property type="entry name" value="RimM_N"/>
</dbReference>
<comment type="similarity">
    <text evidence="5">Belongs to the RimM family.</text>
</comment>
<dbReference type="InterPro" id="IPR036976">
    <property type="entry name" value="RimM_N_sf"/>
</dbReference>
<dbReference type="RefSeq" id="WP_277442684.1">
    <property type="nucleotide sequence ID" value="NZ_JAKOAV010000004.1"/>
</dbReference>
<protein>
    <recommendedName>
        <fullName evidence="5">Ribosome maturation factor RimM</fullName>
    </recommendedName>
</protein>
<accession>A0A9X4JTH4</accession>
<dbReference type="InterPro" id="IPR009000">
    <property type="entry name" value="Transl_B-barrel_sf"/>
</dbReference>
<dbReference type="PANTHER" id="PTHR33692:SF1">
    <property type="entry name" value="RIBOSOME MATURATION FACTOR RIMM"/>
    <property type="match status" value="1"/>
</dbReference>
<dbReference type="GO" id="GO:0042274">
    <property type="term" value="P:ribosomal small subunit biogenesis"/>
    <property type="evidence" value="ECO:0007669"/>
    <property type="project" value="UniProtKB-UniRule"/>
</dbReference>
<evidence type="ECO:0000256" key="2">
    <source>
        <dbReference type="ARBA" id="ARBA00022517"/>
    </source>
</evidence>
<dbReference type="GO" id="GO:0006364">
    <property type="term" value="P:rRNA processing"/>
    <property type="evidence" value="ECO:0007669"/>
    <property type="project" value="UniProtKB-UniRule"/>
</dbReference>
<proteinExistence type="inferred from homology"/>
<evidence type="ECO:0000256" key="1">
    <source>
        <dbReference type="ARBA" id="ARBA00022490"/>
    </source>
</evidence>
<evidence type="ECO:0000256" key="4">
    <source>
        <dbReference type="ARBA" id="ARBA00023186"/>
    </source>
</evidence>
<dbReference type="NCBIfam" id="TIGR02273">
    <property type="entry name" value="16S_RimM"/>
    <property type="match status" value="1"/>
</dbReference>
<name>A0A9X4JTH4_9FIRM</name>
<keyword evidence="2 5" id="KW-0690">Ribosome biogenesis</keyword>
<comment type="subunit">
    <text evidence="5">Binds ribosomal protein uS19.</text>
</comment>
<evidence type="ECO:0000259" key="6">
    <source>
        <dbReference type="Pfam" id="PF01782"/>
    </source>
</evidence>
<comment type="domain">
    <text evidence="5">The PRC barrel domain binds ribosomal protein uS19.</text>
</comment>
<feature type="domain" description="RimM N-terminal" evidence="6">
    <location>
        <begin position="8"/>
        <end position="88"/>
    </location>
</feature>
<dbReference type="InterPro" id="IPR011033">
    <property type="entry name" value="PRC_barrel-like_sf"/>
</dbReference>
<gene>
    <name evidence="5 8" type="primary">rimM</name>
    <name evidence="8" type="ORF">L7E55_03585</name>
</gene>
<comment type="function">
    <text evidence="5">An accessory protein needed during the final step in the assembly of 30S ribosomal subunit, possibly for assembly of the head region. Essential for efficient processing of 16S rRNA. May be needed both before and after RbfA during the maturation of 16S rRNA. It has affinity for free ribosomal 30S subunits but not for 70S ribosomes.</text>
</comment>
<evidence type="ECO:0000256" key="3">
    <source>
        <dbReference type="ARBA" id="ARBA00022552"/>
    </source>
</evidence>
<dbReference type="SUPFAM" id="SSF50346">
    <property type="entry name" value="PRC-barrel domain"/>
    <property type="match status" value="1"/>
</dbReference>
<dbReference type="PANTHER" id="PTHR33692">
    <property type="entry name" value="RIBOSOME MATURATION FACTOR RIMM"/>
    <property type="match status" value="1"/>
</dbReference>
<dbReference type="Pfam" id="PF01782">
    <property type="entry name" value="RimM"/>
    <property type="match status" value="1"/>
</dbReference>
<dbReference type="Proteomes" id="UP001154312">
    <property type="component" value="Unassembled WGS sequence"/>
</dbReference>
<dbReference type="InterPro" id="IPR011961">
    <property type="entry name" value="RimM"/>
</dbReference>
<evidence type="ECO:0000313" key="9">
    <source>
        <dbReference type="Proteomes" id="UP001154312"/>
    </source>
</evidence>
<reference evidence="8" key="1">
    <citation type="submission" date="2022-02" db="EMBL/GenBank/DDBJ databases">
        <authorList>
            <person name="Leng L."/>
        </authorList>
    </citation>
    <scope>NUCLEOTIDE SEQUENCE</scope>
    <source>
        <strain evidence="8">JI</strain>
    </source>
</reference>
<organism evidence="8 9">
    <name type="scientific">Pelotomaculum isophthalicicum JI</name>
    <dbReference type="NCBI Taxonomy" id="947010"/>
    <lineage>
        <taxon>Bacteria</taxon>
        <taxon>Bacillati</taxon>
        <taxon>Bacillota</taxon>
        <taxon>Clostridia</taxon>
        <taxon>Eubacteriales</taxon>
        <taxon>Desulfotomaculaceae</taxon>
        <taxon>Pelotomaculum</taxon>
    </lineage>
</organism>
<sequence length="169" mass="19099">MGEKYIRIGKILNTQGNRGALRVLPLTDYPERFQKMARVQVSINDQLRELSIEDSFFHKKYIIIKFKEIQDMNAAGELKGGFLVVTRDELVPLPEDSYYIFDLIGIEVFDSGGGRLGIMTDIIQTGSNDVYVVETEAKPLLIPALKQVVKEIDLDGRRIVVQIPEGLDD</sequence>
<dbReference type="EMBL" id="JAKOAV010000004">
    <property type="protein sequence ID" value="MDF9407450.1"/>
    <property type="molecule type" value="Genomic_DNA"/>
</dbReference>